<evidence type="ECO:0000256" key="4">
    <source>
        <dbReference type="ARBA" id="ARBA00022741"/>
    </source>
</evidence>
<evidence type="ECO:0000256" key="3">
    <source>
        <dbReference type="ARBA" id="ARBA00022723"/>
    </source>
</evidence>
<name>A0ABT5FAT0_9GAMM</name>
<dbReference type="PANTHER" id="PTHR19136">
    <property type="entry name" value="MOLYBDENUM COFACTOR GUANYLYLTRANSFERASE"/>
    <property type="match status" value="1"/>
</dbReference>
<feature type="domain" description="MobA-like NTP transferase" evidence="8">
    <location>
        <begin position="8"/>
        <end position="138"/>
    </location>
</feature>
<comment type="caution">
    <text evidence="9">The sequence shown here is derived from an EMBL/GenBank/DDBJ whole genome shotgun (WGS) entry which is preliminary data.</text>
</comment>
<gene>
    <name evidence="9" type="ORF">PN838_07590</name>
</gene>
<evidence type="ECO:0000256" key="6">
    <source>
        <dbReference type="ARBA" id="ARBA00023134"/>
    </source>
</evidence>
<evidence type="ECO:0000313" key="9">
    <source>
        <dbReference type="EMBL" id="MDC2888648.1"/>
    </source>
</evidence>
<dbReference type="InterPro" id="IPR025877">
    <property type="entry name" value="MobA-like_NTP_Trfase"/>
</dbReference>
<evidence type="ECO:0000313" key="10">
    <source>
        <dbReference type="Proteomes" id="UP001528411"/>
    </source>
</evidence>
<evidence type="ECO:0000256" key="7">
    <source>
        <dbReference type="ARBA" id="ARBA00023150"/>
    </source>
</evidence>
<dbReference type="InterPro" id="IPR029044">
    <property type="entry name" value="Nucleotide-diphossugar_trans"/>
</dbReference>
<dbReference type="CDD" id="cd02503">
    <property type="entry name" value="MobA"/>
    <property type="match status" value="1"/>
</dbReference>
<evidence type="ECO:0000259" key="8">
    <source>
        <dbReference type="Pfam" id="PF12804"/>
    </source>
</evidence>
<keyword evidence="2" id="KW-0808">Transferase</keyword>
<keyword evidence="4" id="KW-0547">Nucleotide-binding</keyword>
<dbReference type="InterPro" id="IPR013482">
    <property type="entry name" value="Molybde_CF_guanTrfase"/>
</dbReference>
<protein>
    <submittedName>
        <fullName evidence="9">Molybdenum cofactor guanylyltransferase</fullName>
    </submittedName>
</protein>
<evidence type="ECO:0000256" key="1">
    <source>
        <dbReference type="ARBA" id="ARBA00022490"/>
    </source>
</evidence>
<dbReference type="RefSeq" id="WP_272180236.1">
    <property type="nucleotide sequence ID" value="NZ_JAQOMS010000002.1"/>
</dbReference>
<keyword evidence="7" id="KW-0501">Molybdenum cofactor biosynthesis</keyword>
<dbReference type="Pfam" id="PF12804">
    <property type="entry name" value="NTP_transf_3"/>
    <property type="match status" value="1"/>
</dbReference>
<dbReference type="Gene3D" id="3.90.550.10">
    <property type="entry name" value="Spore Coat Polysaccharide Biosynthesis Protein SpsA, Chain A"/>
    <property type="match status" value="1"/>
</dbReference>
<keyword evidence="5" id="KW-0460">Magnesium</keyword>
<evidence type="ECO:0000256" key="5">
    <source>
        <dbReference type="ARBA" id="ARBA00022842"/>
    </source>
</evidence>
<keyword evidence="6" id="KW-0342">GTP-binding</keyword>
<keyword evidence="1" id="KW-0963">Cytoplasm</keyword>
<dbReference type="EMBL" id="JAQOMS010000002">
    <property type="protein sequence ID" value="MDC2888648.1"/>
    <property type="molecule type" value="Genomic_DNA"/>
</dbReference>
<evidence type="ECO:0000256" key="2">
    <source>
        <dbReference type="ARBA" id="ARBA00022679"/>
    </source>
</evidence>
<dbReference type="PANTHER" id="PTHR19136:SF81">
    <property type="entry name" value="MOLYBDENUM COFACTOR GUANYLYLTRANSFERASE"/>
    <property type="match status" value="1"/>
</dbReference>
<proteinExistence type="predicted"/>
<accession>A0ABT5FAT0</accession>
<keyword evidence="9" id="KW-0548">Nucleotidyltransferase</keyword>
<dbReference type="GO" id="GO:0016779">
    <property type="term" value="F:nucleotidyltransferase activity"/>
    <property type="evidence" value="ECO:0007669"/>
    <property type="project" value="UniProtKB-KW"/>
</dbReference>
<dbReference type="Proteomes" id="UP001528411">
    <property type="component" value="Unassembled WGS sequence"/>
</dbReference>
<organism evidence="9 10">
    <name type="scientific">Psychrosphaera algicola</name>
    <dbReference type="NCBI Taxonomy" id="3023714"/>
    <lineage>
        <taxon>Bacteria</taxon>
        <taxon>Pseudomonadati</taxon>
        <taxon>Pseudomonadota</taxon>
        <taxon>Gammaproteobacteria</taxon>
        <taxon>Alteromonadales</taxon>
        <taxon>Pseudoalteromonadaceae</taxon>
        <taxon>Psychrosphaera</taxon>
    </lineage>
</organism>
<keyword evidence="10" id="KW-1185">Reference proteome</keyword>
<dbReference type="SUPFAM" id="SSF53448">
    <property type="entry name" value="Nucleotide-diphospho-sugar transferases"/>
    <property type="match status" value="1"/>
</dbReference>
<reference evidence="9 10" key="1">
    <citation type="submission" date="2023-01" db="EMBL/GenBank/DDBJ databases">
        <title>Psychrosphaera sp. nov., isolated from marine algae.</title>
        <authorList>
            <person name="Bayburt H."/>
            <person name="Choi B.J."/>
            <person name="Kim J.M."/>
            <person name="Choi D.G."/>
            <person name="Jeon C.O."/>
        </authorList>
    </citation>
    <scope>NUCLEOTIDE SEQUENCE [LARGE SCALE GENOMIC DNA]</scope>
    <source>
        <strain evidence="9 10">G1-22</strain>
    </source>
</reference>
<keyword evidence="3" id="KW-0479">Metal-binding</keyword>
<sequence>MSHSEFIGVVMSGGKSQRMGTNKALLERHGKTMADFTAECLTTAGARQVLYSVPFGFETVASNQIADITSSLGPLGGILSILDYAINQDIKTNFLFVPVDLPLLKPQTLTQLAQYSLINENAVTFHRQPLPVLIRPSLDILKTLIEITDTQKNLSMFHFLDKINAEAIKLEDVDVLYNSNRPEEWQAALAKLKS</sequence>